<accession>A0A3S7SG47</accession>
<dbReference type="EC" id="7.1.1.2" evidence="3 15"/>
<keyword evidence="15" id="KW-0830">Ubiquinone</keyword>
<dbReference type="InterPro" id="IPR050269">
    <property type="entry name" value="ComplexI_Subunit6"/>
</dbReference>
<keyword evidence="12 15" id="KW-0496">Mitochondrion</keyword>
<name>A0A3S7SG47_9BILA</name>
<keyword evidence="10 15" id="KW-1133">Transmembrane helix</keyword>
<dbReference type="GO" id="GO:0008137">
    <property type="term" value="F:NADH dehydrogenase (ubiquinone) activity"/>
    <property type="evidence" value="ECO:0007669"/>
    <property type="project" value="UniProtKB-UniRule"/>
</dbReference>
<geneLocation type="mitochondrion" evidence="16"/>
<comment type="subcellular location">
    <subcellularLocation>
        <location evidence="1 15">Mitochondrion membrane</location>
        <topology evidence="1 15">Multi-pass membrane protein</topology>
    </subcellularLocation>
</comment>
<keyword evidence="9 15" id="KW-0249">Electron transport</keyword>
<keyword evidence="7 15" id="KW-0812">Transmembrane</keyword>
<comment type="catalytic activity">
    <reaction evidence="14 15">
        <text>a ubiquinone + NADH + 5 H(+)(in) = a ubiquinol + NAD(+) + 4 H(+)(out)</text>
        <dbReference type="Rhea" id="RHEA:29091"/>
        <dbReference type="Rhea" id="RHEA-COMP:9565"/>
        <dbReference type="Rhea" id="RHEA-COMP:9566"/>
        <dbReference type="ChEBI" id="CHEBI:15378"/>
        <dbReference type="ChEBI" id="CHEBI:16389"/>
        <dbReference type="ChEBI" id="CHEBI:17976"/>
        <dbReference type="ChEBI" id="CHEBI:57540"/>
        <dbReference type="ChEBI" id="CHEBI:57945"/>
        <dbReference type="EC" id="7.1.1.2"/>
    </reaction>
</comment>
<evidence type="ECO:0000256" key="3">
    <source>
        <dbReference type="ARBA" id="ARBA00012944"/>
    </source>
</evidence>
<evidence type="ECO:0000256" key="14">
    <source>
        <dbReference type="ARBA" id="ARBA00049551"/>
    </source>
</evidence>
<evidence type="ECO:0000256" key="5">
    <source>
        <dbReference type="ARBA" id="ARBA00022448"/>
    </source>
</evidence>
<feature type="transmembrane region" description="Helical" evidence="15">
    <location>
        <begin position="122"/>
        <end position="149"/>
    </location>
</feature>
<evidence type="ECO:0000256" key="6">
    <source>
        <dbReference type="ARBA" id="ARBA00022660"/>
    </source>
</evidence>
<dbReference type="GO" id="GO:0031966">
    <property type="term" value="C:mitochondrial membrane"/>
    <property type="evidence" value="ECO:0007669"/>
    <property type="project" value="UniProtKB-SubCell"/>
</dbReference>
<dbReference type="AlphaFoldDB" id="A0A3S7SG47"/>
<evidence type="ECO:0000256" key="15">
    <source>
        <dbReference type="RuleBase" id="RU004430"/>
    </source>
</evidence>
<sequence>MLKILISILVGGGSLVLMSGTPYFSALGLVFTVCGFGGLLMMEGGVFVGLVLILMYVGGMMVVFVYTVALAADRYPVVGVGVTGVFVFTGIVVTMGAVIGFLGGSGGLTDLGNQPDFMGCGVLYSGGGYGLLMVGFGLLVCLLGVLSLVRGFGGGALRALGH</sequence>
<evidence type="ECO:0000256" key="1">
    <source>
        <dbReference type="ARBA" id="ARBA00004225"/>
    </source>
</evidence>
<gene>
    <name evidence="16" type="primary">nad6</name>
</gene>
<dbReference type="Pfam" id="PF00499">
    <property type="entry name" value="Oxidored_q3"/>
    <property type="match status" value="1"/>
</dbReference>
<feature type="transmembrane region" description="Helical" evidence="15">
    <location>
        <begin position="45"/>
        <end position="70"/>
    </location>
</feature>
<proteinExistence type="inferred from homology"/>
<organism evidence="16">
    <name type="scientific">Stereobalanus canadensis</name>
    <dbReference type="NCBI Taxonomy" id="560612"/>
    <lineage>
        <taxon>Eukaryota</taxon>
        <taxon>Metazoa</taxon>
        <taxon>Hemichordata</taxon>
        <taxon>Enteropneusta</taxon>
        <taxon>Harrimaniidae</taxon>
        <taxon>Stereobalanus</taxon>
    </lineage>
</organism>
<evidence type="ECO:0000256" key="10">
    <source>
        <dbReference type="ARBA" id="ARBA00022989"/>
    </source>
</evidence>
<keyword evidence="8 15" id="KW-1278">Translocase</keyword>
<evidence type="ECO:0000256" key="4">
    <source>
        <dbReference type="ARBA" id="ARBA00021095"/>
    </source>
</evidence>
<evidence type="ECO:0000256" key="7">
    <source>
        <dbReference type="ARBA" id="ARBA00022692"/>
    </source>
</evidence>
<protein>
    <recommendedName>
        <fullName evidence="4 15">NADH-ubiquinone oxidoreductase chain 6</fullName>
        <ecNumber evidence="3 15">7.1.1.2</ecNumber>
    </recommendedName>
</protein>
<evidence type="ECO:0000256" key="13">
    <source>
        <dbReference type="ARBA" id="ARBA00023136"/>
    </source>
</evidence>
<reference evidence="16" key="1">
    <citation type="journal article" date="2019" name="Genome Biol. Evol.">
        <title>Mitogenomics Reveals a Novel Genetic Code in Hemichordata.</title>
        <authorList>
            <person name="Li Y."/>
            <person name="Kocot K.M."/>
            <person name="Tassia M.G."/>
            <person name="Cannon J.T."/>
            <person name="Bernt M."/>
            <person name="Halanych K.M."/>
        </authorList>
    </citation>
    <scope>NUCLEOTIDE SEQUENCE</scope>
</reference>
<dbReference type="Gene3D" id="1.20.120.1200">
    <property type="entry name" value="NADH-ubiquinone/plastoquinone oxidoreductase chain 6, subunit NuoJ"/>
    <property type="match status" value="1"/>
</dbReference>
<evidence type="ECO:0000256" key="8">
    <source>
        <dbReference type="ARBA" id="ARBA00022967"/>
    </source>
</evidence>
<keyword evidence="6 15" id="KW-0679">Respiratory chain</keyword>
<feature type="transmembrane region" description="Helical" evidence="15">
    <location>
        <begin position="77"/>
        <end position="102"/>
    </location>
</feature>
<dbReference type="EMBL" id="MH841935">
    <property type="protein sequence ID" value="AXY64133.1"/>
    <property type="molecule type" value="Genomic_DNA"/>
</dbReference>
<evidence type="ECO:0000256" key="9">
    <source>
        <dbReference type="ARBA" id="ARBA00022982"/>
    </source>
</evidence>
<dbReference type="PANTHER" id="PTHR11435:SF1">
    <property type="entry name" value="NADH-UBIQUINONE OXIDOREDUCTASE CHAIN 6"/>
    <property type="match status" value="1"/>
</dbReference>
<keyword evidence="13 15" id="KW-0472">Membrane</keyword>
<comment type="similarity">
    <text evidence="2 15">Belongs to the complex I subunit 6 family.</text>
</comment>
<comment type="function">
    <text evidence="15">Core subunit of the mitochondrial membrane respiratory chain NADH dehydrogenase (Complex I) which catalyzes electron transfer from NADH through the respiratory chain, using ubiquinone as an electron acceptor. Essential for the catalytic activity and assembly of complex I.</text>
</comment>
<evidence type="ECO:0000256" key="12">
    <source>
        <dbReference type="ARBA" id="ARBA00023128"/>
    </source>
</evidence>
<dbReference type="PANTHER" id="PTHR11435">
    <property type="entry name" value="NADH UBIQUINONE OXIDOREDUCTASE SUBUNIT ND6"/>
    <property type="match status" value="1"/>
</dbReference>
<evidence type="ECO:0000256" key="11">
    <source>
        <dbReference type="ARBA" id="ARBA00023027"/>
    </source>
</evidence>
<keyword evidence="11 15" id="KW-0520">NAD</keyword>
<evidence type="ECO:0000256" key="2">
    <source>
        <dbReference type="ARBA" id="ARBA00005698"/>
    </source>
</evidence>
<keyword evidence="5 15" id="KW-0813">Transport</keyword>
<dbReference type="InterPro" id="IPR001457">
    <property type="entry name" value="NADH_UbQ/plastoQ_OxRdtase_su6"/>
</dbReference>
<dbReference type="InterPro" id="IPR042106">
    <property type="entry name" value="Nuo/plastoQ_OxRdtase_6_NuoJ"/>
</dbReference>
<evidence type="ECO:0000313" key="16">
    <source>
        <dbReference type="EMBL" id="AXY64133.1"/>
    </source>
</evidence>